<dbReference type="EMBL" id="CP019607">
    <property type="protein sequence ID" value="AQP51960.1"/>
    <property type="molecule type" value="Genomic_DNA"/>
</dbReference>
<dbReference type="OrthoDB" id="2680086at2"/>
<evidence type="ECO:0000256" key="1">
    <source>
        <dbReference type="SAM" id="Phobius"/>
    </source>
</evidence>
<sequence>MSETPRLVAFGDPVDPPSGVSYPLALRHPGASPFQAVFGILVGFSAFALLVPLFARLVLIVSHLFRGGDWAQYQQAASAYELPEGPASGQLALALLIPVSILIVRFVHGVRPRWLASVQPGVRWRYLLIALVVALVVLNGVLWLSFAAKGVPQFHSGQDGWVSFALVLLLTSPLQAAAEEVFFRGYLLQAIGSATGNRWVGVVGSAVIFALLHGVQNPALFSHRLAFGLVAGALVVVTGGLEAGIAAHIVNNLAAYGYAMFSSSIAELKTVTAITWGDAAWDIAGFAAFAAVAWWVGKRMGLATRSP</sequence>
<dbReference type="Proteomes" id="UP000188235">
    <property type="component" value="Chromosome"/>
</dbReference>
<proteinExistence type="predicted"/>
<feature type="domain" description="CAAX prenyl protease 2/Lysostaphin resistance protein A-like" evidence="2">
    <location>
        <begin position="162"/>
        <end position="253"/>
    </location>
</feature>
<feature type="transmembrane region" description="Helical" evidence="1">
    <location>
        <begin position="91"/>
        <end position="107"/>
    </location>
</feature>
<protein>
    <recommendedName>
        <fullName evidence="2">CAAX prenyl protease 2/Lysostaphin resistance protein A-like domain-containing protein</fullName>
    </recommendedName>
</protein>
<evidence type="ECO:0000313" key="4">
    <source>
        <dbReference type="Proteomes" id="UP000188235"/>
    </source>
</evidence>
<feature type="transmembrane region" description="Helical" evidence="1">
    <location>
        <begin position="127"/>
        <end position="148"/>
    </location>
</feature>
<reference evidence="3 4" key="1">
    <citation type="journal article" date="2008" name="Int. J. Syst. Evol. Microbiol.">
        <title>Tessaracoccus flavescens sp. nov., isolated from marine sediment.</title>
        <authorList>
            <person name="Lee D.W."/>
            <person name="Lee S.D."/>
        </authorList>
    </citation>
    <scope>NUCLEOTIDE SEQUENCE [LARGE SCALE GENOMIC DNA]</scope>
    <source>
        <strain evidence="3 4">SST-39T</strain>
    </source>
</reference>
<keyword evidence="1" id="KW-0812">Transmembrane</keyword>
<dbReference type="KEGG" id="tfa:BW733_15145"/>
<feature type="transmembrane region" description="Helical" evidence="1">
    <location>
        <begin position="198"/>
        <end position="215"/>
    </location>
</feature>
<feature type="transmembrane region" description="Helical" evidence="1">
    <location>
        <begin position="160"/>
        <end position="178"/>
    </location>
</feature>
<keyword evidence="1" id="KW-0472">Membrane</keyword>
<evidence type="ECO:0000313" key="3">
    <source>
        <dbReference type="EMBL" id="AQP51960.1"/>
    </source>
</evidence>
<dbReference type="GO" id="GO:0004175">
    <property type="term" value="F:endopeptidase activity"/>
    <property type="evidence" value="ECO:0007669"/>
    <property type="project" value="UniProtKB-ARBA"/>
</dbReference>
<dbReference type="InterPro" id="IPR003675">
    <property type="entry name" value="Rce1/LyrA-like_dom"/>
</dbReference>
<gene>
    <name evidence="3" type="ORF">BW733_15145</name>
</gene>
<accession>A0A1Q2D0K5</accession>
<feature type="transmembrane region" description="Helical" evidence="1">
    <location>
        <begin position="36"/>
        <end position="59"/>
    </location>
</feature>
<name>A0A1Q2D0K5_9ACTN</name>
<feature type="transmembrane region" description="Helical" evidence="1">
    <location>
        <begin position="227"/>
        <end position="250"/>
    </location>
</feature>
<dbReference type="STRING" id="399497.BW733_15145"/>
<organism evidence="3 4">
    <name type="scientific">Tessaracoccus flavescens</name>
    <dbReference type="NCBI Taxonomy" id="399497"/>
    <lineage>
        <taxon>Bacteria</taxon>
        <taxon>Bacillati</taxon>
        <taxon>Actinomycetota</taxon>
        <taxon>Actinomycetes</taxon>
        <taxon>Propionibacteriales</taxon>
        <taxon>Propionibacteriaceae</taxon>
        <taxon>Tessaracoccus</taxon>
    </lineage>
</organism>
<keyword evidence="4" id="KW-1185">Reference proteome</keyword>
<dbReference type="RefSeq" id="WP_077351737.1">
    <property type="nucleotide sequence ID" value="NZ_CP019607.1"/>
</dbReference>
<keyword evidence="1" id="KW-1133">Transmembrane helix</keyword>
<dbReference type="AlphaFoldDB" id="A0A1Q2D0K5"/>
<evidence type="ECO:0000259" key="2">
    <source>
        <dbReference type="Pfam" id="PF02517"/>
    </source>
</evidence>
<dbReference type="GO" id="GO:0080120">
    <property type="term" value="P:CAAX-box protein maturation"/>
    <property type="evidence" value="ECO:0007669"/>
    <property type="project" value="UniProtKB-ARBA"/>
</dbReference>
<feature type="transmembrane region" description="Helical" evidence="1">
    <location>
        <begin position="279"/>
        <end position="297"/>
    </location>
</feature>
<dbReference type="Pfam" id="PF02517">
    <property type="entry name" value="Rce1-like"/>
    <property type="match status" value="1"/>
</dbReference>